<sequence>MFYYRVTLRLLLLLLLLAASSAATLLLVQRGYYAFAFFTGAVLVGSIMGVIRFNNWNARKLMFMFSSIENGDYSFRFTESRPGRDNTMVNAALNRIRGLLTKARDETIEQEKYFQLILESVTTGIVIVDERGHVVQTNREAIRLLGIEPFTHIVQLKRLDEKFPALMRDIEAGESRQLVCNNERGSVTLSVHASSIFRRGERLKILALTDIENELSDREIESWIRLIRVLTHEIMNSINPITSISDSLVERVGDGDDKQLRQGLETISQTAKGLIAFVESYRKFTRLPAPEPTLFYVREFMESLRSLALATVPEGARPVEIRLSVEPEDLILYADRGLVSQVAINLLKNAIEATLDTENPRIDFTATVDNREQVILTVANNGPSIPPEIADHIFIPFFTTKTGGSGVGLSLSRQIMRLHGGTLKYRPGAEGTGSIFTMTFK</sequence>
<evidence type="ECO:0000256" key="3">
    <source>
        <dbReference type="ARBA" id="ARBA00022553"/>
    </source>
</evidence>
<dbReference type="GO" id="GO:0006355">
    <property type="term" value="P:regulation of DNA-templated transcription"/>
    <property type="evidence" value="ECO:0007669"/>
    <property type="project" value="InterPro"/>
</dbReference>
<dbReference type="NCBIfam" id="TIGR00229">
    <property type="entry name" value="sensory_box"/>
    <property type="match status" value="1"/>
</dbReference>
<keyword evidence="4 12" id="KW-0808">Transferase</keyword>
<dbReference type="SUPFAM" id="SSF55874">
    <property type="entry name" value="ATPase domain of HSP90 chaperone/DNA topoisomerase II/histidine kinase"/>
    <property type="match status" value="1"/>
</dbReference>
<keyword evidence="6" id="KW-0418">Kinase</keyword>
<evidence type="ECO:0000256" key="7">
    <source>
        <dbReference type="ARBA" id="ARBA00022840"/>
    </source>
</evidence>
<keyword evidence="9" id="KW-0812">Transmembrane</keyword>
<evidence type="ECO:0000256" key="1">
    <source>
        <dbReference type="ARBA" id="ARBA00000085"/>
    </source>
</evidence>
<dbReference type="PANTHER" id="PTHR43065:SF46">
    <property type="entry name" value="C4-DICARBOXYLATE TRANSPORT SENSOR PROTEIN DCTB"/>
    <property type="match status" value="1"/>
</dbReference>
<evidence type="ECO:0000313" key="12">
    <source>
        <dbReference type="EMBL" id="SUE32872.1"/>
    </source>
</evidence>
<evidence type="ECO:0000256" key="6">
    <source>
        <dbReference type="ARBA" id="ARBA00022777"/>
    </source>
</evidence>
<keyword evidence="13" id="KW-1185">Reference proteome</keyword>
<feature type="domain" description="Histidine kinase" evidence="10">
    <location>
        <begin position="229"/>
        <end position="441"/>
    </location>
</feature>
<reference evidence="12 13" key="1">
    <citation type="submission" date="2018-06" db="EMBL/GenBank/DDBJ databases">
        <authorList>
            <consortium name="Pathogen Informatics"/>
            <person name="Doyle S."/>
        </authorList>
    </citation>
    <scope>NUCLEOTIDE SEQUENCE [LARGE SCALE GENOMIC DNA]</scope>
    <source>
        <strain evidence="12 13">NCTC11190</strain>
    </source>
</reference>
<dbReference type="InterPro" id="IPR005467">
    <property type="entry name" value="His_kinase_dom"/>
</dbReference>
<dbReference type="Pfam" id="PF02518">
    <property type="entry name" value="HATPase_c"/>
    <property type="match status" value="1"/>
</dbReference>
<evidence type="ECO:0000256" key="8">
    <source>
        <dbReference type="ARBA" id="ARBA00023012"/>
    </source>
</evidence>
<dbReference type="RefSeq" id="WP_027291071.1">
    <property type="nucleotide sequence ID" value="NZ_CAUBYG010000005.1"/>
</dbReference>
<keyword evidence="9" id="KW-0472">Membrane</keyword>
<dbReference type="InterPro" id="IPR035965">
    <property type="entry name" value="PAS-like_dom_sf"/>
</dbReference>
<evidence type="ECO:0000259" key="10">
    <source>
        <dbReference type="PROSITE" id="PS50109"/>
    </source>
</evidence>
<dbReference type="InterPro" id="IPR013767">
    <property type="entry name" value="PAS_fold"/>
</dbReference>
<dbReference type="GO" id="GO:0000155">
    <property type="term" value="F:phosphorelay sensor kinase activity"/>
    <property type="evidence" value="ECO:0007669"/>
    <property type="project" value="InterPro"/>
</dbReference>
<dbReference type="InterPro" id="IPR003594">
    <property type="entry name" value="HATPase_dom"/>
</dbReference>
<protein>
    <recommendedName>
        <fullName evidence="2">histidine kinase</fullName>
        <ecNumber evidence="2">2.7.13.3</ecNumber>
    </recommendedName>
</protein>
<dbReference type="Pfam" id="PF00989">
    <property type="entry name" value="PAS"/>
    <property type="match status" value="1"/>
</dbReference>
<proteinExistence type="predicted"/>
<dbReference type="STRING" id="880526.GCA_000427365_01385"/>
<dbReference type="EMBL" id="UGVL01000001">
    <property type="protein sequence ID" value="SUE32872.1"/>
    <property type="molecule type" value="Genomic_DNA"/>
</dbReference>
<accession>A0A379MQG9</accession>
<dbReference type="PRINTS" id="PR00344">
    <property type="entry name" value="BCTRLSENSOR"/>
</dbReference>
<keyword evidence="9" id="KW-1133">Transmembrane helix</keyword>
<evidence type="ECO:0000256" key="9">
    <source>
        <dbReference type="SAM" id="Phobius"/>
    </source>
</evidence>
<dbReference type="InterPro" id="IPR036097">
    <property type="entry name" value="HisK_dim/P_sf"/>
</dbReference>
<dbReference type="GO" id="GO:0005524">
    <property type="term" value="F:ATP binding"/>
    <property type="evidence" value="ECO:0007669"/>
    <property type="project" value="UniProtKB-KW"/>
</dbReference>
<dbReference type="PROSITE" id="PS50109">
    <property type="entry name" value="HIS_KIN"/>
    <property type="match status" value="1"/>
</dbReference>
<evidence type="ECO:0000256" key="4">
    <source>
        <dbReference type="ARBA" id="ARBA00022679"/>
    </source>
</evidence>
<dbReference type="InterPro" id="IPR036890">
    <property type="entry name" value="HATPase_C_sf"/>
</dbReference>
<dbReference type="Proteomes" id="UP000255233">
    <property type="component" value="Unassembled WGS sequence"/>
</dbReference>
<dbReference type="AlphaFoldDB" id="A0A379MQG9"/>
<dbReference type="SMART" id="SM00387">
    <property type="entry name" value="HATPase_c"/>
    <property type="match status" value="1"/>
</dbReference>
<dbReference type="SUPFAM" id="SSF47384">
    <property type="entry name" value="Homodimeric domain of signal transducing histidine kinase"/>
    <property type="match status" value="1"/>
</dbReference>
<dbReference type="EC" id="2.7.13.3" evidence="2"/>
<dbReference type="CDD" id="cd00130">
    <property type="entry name" value="PAS"/>
    <property type="match status" value="1"/>
</dbReference>
<feature type="transmembrane region" description="Helical" evidence="9">
    <location>
        <begin position="32"/>
        <end position="54"/>
    </location>
</feature>
<evidence type="ECO:0000313" key="13">
    <source>
        <dbReference type="Proteomes" id="UP000255233"/>
    </source>
</evidence>
<dbReference type="InterPro" id="IPR004358">
    <property type="entry name" value="Sig_transdc_His_kin-like_C"/>
</dbReference>
<dbReference type="InterPro" id="IPR000014">
    <property type="entry name" value="PAS"/>
</dbReference>
<keyword evidence="7" id="KW-0067">ATP-binding</keyword>
<evidence type="ECO:0000256" key="2">
    <source>
        <dbReference type="ARBA" id="ARBA00012438"/>
    </source>
</evidence>
<keyword evidence="3" id="KW-0597">Phosphoprotein</keyword>
<evidence type="ECO:0000259" key="11">
    <source>
        <dbReference type="PROSITE" id="PS50112"/>
    </source>
</evidence>
<feature type="domain" description="PAS" evidence="11">
    <location>
        <begin position="110"/>
        <end position="149"/>
    </location>
</feature>
<organism evidence="12 13">
    <name type="scientific">Rikenella microfusus</name>
    <dbReference type="NCBI Taxonomy" id="28139"/>
    <lineage>
        <taxon>Bacteria</taxon>
        <taxon>Pseudomonadati</taxon>
        <taxon>Bacteroidota</taxon>
        <taxon>Bacteroidia</taxon>
        <taxon>Bacteroidales</taxon>
        <taxon>Rikenellaceae</taxon>
        <taxon>Rikenella</taxon>
    </lineage>
</organism>
<keyword evidence="5" id="KW-0547">Nucleotide-binding</keyword>
<name>A0A379MQG9_9BACT</name>
<keyword evidence="8" id="KW-0902">Two-component regulatory system</keyword>
<dbReference type="OrthoDB" id="1931120at2"/>
<dbReference type="PANTHER" id="PTHR43065">
    <property type="entry name" value="SENSOR HISTIDINE KINASE"/>
    <property type="match status" value="1"/>
</dbReference>
<dbReference type="Gene3D" id="3.30.450.20">
    <property type="entry name" value="PAS domain"/>
    <property type="match status" value="1"/>
</dbReference>
<dbReference type="SUPFAM" id="SSF55785">
    <property type="entry name" value="PYP-like sensor domain (PAS domain)"/>
    <property type="match status" value="1"/>
</dbReference>
<evidence type="ECO:0000256" key="5">
    <source>
        <dbReference type="ARBA" id="ARBA00022741"/>
    </source>
</evidence>
<dbReference type="PROSITE" id="PS50112">
    <property type="entry name" value="PAS"/>
    <property type="match status" value="1"/>
</dbReference>
<gene>
    <name evidence="12" type="primary">fixL</name>
    <name evidence="12" type="ORF">NCTC11190_00053</name>
</gene>
<comment type="catalytic activity">
    <reaction evidence="1">
        <text>ATP + protein L-histidine = ADP + protein N-phospho-L-histidine.</text>
        <dbReference type="EC" id="2.7.13.3"/>
    </reaction>
</comment>
<dbReference type="Gene3D" id="3.30.565.10">
    <property type="entry name" value="Histidine kinase-like ATPase, C-terminal domain"/>
    <property type="match status" value="1"/>
</dbReference>